<accession>A0ABN6HH61</accession>
<reference evidence="1 2" key="1">
    <citation type="submission" date="2021-06" db="EMBL/GenBank/DDBJ databases">
        <title>Complete genome of Haloferula helveola possessing various polysaccharide degrading enzymes.</title>
        <authorList>
            <person name="Takami H."/>
            <person name="Huang C."/>
            <person name="Hamasaki K."/>
        </authorList>
    </citation>
    <scope>NUCLEOTIDE SEQUENCE [LARGE SCALE GENOMIC DNA]</scope>
    <source>
        <strain evidence="1 2">CN-1</strain>
    </source>
</reference>
<organism evidence="1 2">
    <name type="scientific">Haloferula helveola</name>
    <dbReference type="NCBI Taxonomy" id="490095"/>
    <lineage>
        <taxon>Bacteria</taxon>
        <taxon>Pseudomonadati</taxon>
        <taxon>Verrucomicrobiota</taxon>
        <taxon>Verrucomicrobiia</taxon>
        <taxon>Verrucomicrobiales</taxon>
        <taxon>Verrucomicrobiaceae</taxon>
        <taxon>Haloferula</taxon>
    </lineage>
</organism>
<gene>
    <name evidence="1" type="ORF">HAHE_40130</name>
</gene>
<sequence>MPLMHFRNASALFAALALSACGTNEILDVRPTHLRSLEVVDSDQPMIRGDQQRHFYGAIGVREQEQRLGHYYVVLWNEDSVGEPVRVVFEYQQASTASKIHRQVQEFDPSSDNGRAEFRITGDSYLEGGRVLAWKCSLFRGQREIASRHSYLWE</sequence>
<evidence type="ECO:0000313" key="1">
    <source>
        <dbReference type="EMBL" id="BCX50105.1"/>
    </source>
</evidence>
<evidence type="ECO:0000313" key="2">
    <source>
        <dbReference type="Proteomes" id="UP001374893"/>
    </source>
</evidence>
<keyword evidence="2" id="KW-1185">Reference proteome</keyword>
<protein>
    <recommendedName>
        <fullName evidence="3">Lipoprotein</fullName>
    </recommendedName>
</protein>
<proteinExistence type="predicted"/>
<dbReference type="Proteomes" id="UP001374893">
    <property type="component" value="Chromosome"/>
</dbReference>
<dbReference type="PROSITE" id="PS51257">
    <property type="entry name" value="PROKAR_LIPOPROTEIN"/>
    <property type="match status" value="1"/>
</dbReference>
<name>A0ABN6HH61_9BACT</name>
<evidence type="ECO:0008006" key="3">
    <source>
        <dbReference type="Google" id="ProtNLM"/>
    </source>
</evidence>
<dbReference type="EMBL" id="AP024702">
    <property type="protein sequence ID" value="BCX50105.1"/>
    <property type="molecule type" value="Genomic_DNA"/>
</dbReference>
<dbReference type="RefSeq" id="WP_353415572.1">
    <property type="nucleotide sequence ID" value="NZ_BAABRH010000001.1"/>
</dbReference>